<feature type="domain" description="Bulb-type lectin" evidence="2">
    <location>
        <begin position="68"/>
        <end position="199"/>
    </location>
</feature>
<dbReference type="InterPro" id="IPR013783">
    <property type="entry name" value="Ig-like_fold"/>
</dbReference>
<organism evidence="3 4">
    <name type="scientific">Ottowia thiooxydans</name>
    <dbReference type="NCBI Taxonomy" id="219182"/>
    <lineage>
        <taxon>Bacteria</taxon>
        <taxon>Pseudomonadati</taxon>
        <taxon>Pseudomonadota</taxon>
        <taxon>Betaproteobacteria</taxon>
        <taxon>Burkholderiales</taxon>
        <taxon>Comamonadaceae</taxon>
        <taxon>Ottowia</taxon>
    </lineage>
</organism>
<dbReference type="InterPro" id="IPR003961">
    <property type="entry name" value="FN3_dom"/>
</dbReference>
<dbReference type="Gene3D" id="2.60.40.10">
    <property type="entry name" value="Immunoglobulins"/>
    <property type="match status" value="3"/>
</dbReference>
<gene>
    <name evidence="3" type="ORF">ABIE13_002369</name>
</gene>
<dbReference type="SUPFAM" id="SSF117281">
    <property type="entry name" value="Kelch motif"/>
    <property type="match status" value="2"/>
</dbReference>
<dbReference type="Proteomes" id="UP001549320">
    <property type="component" value="Unassembled WGS sequence"/>
</dbReference>
<feature type="domain" description="Fibronectin type-III" evidence="1">
    <location>
        <begin position="944"/>
        <end position="1048"/>
    </location>
</feature>
<reference evidence="3 4" key="1">
    <citation type="submission" date="2024-06" db="EMBL/GenBank/DDBJ databases">
        <title>Sorghum-associated microbial communities from plants grown in Nebraska, USA.</title>
        <authorList>
            <person name="Schachtman D."/>
        </authorList>
    </citation>
    <scope>NUCLEOTIDE SEQUENCE [LARGE SCALE GENOMIC DNA]</scope>
    <source>
        <strain evidence="3 4">2709</strain>
    </source>
</reference>
<dbReference type="InterPro" id="IPR001480">
    <property type="entry name" value="Bulb-type_lectin_dom"/>
</dbReference>
<dbReference type="SUPFAM" id="SSF50965">
    <property type="entry name" value="Galactose oxidase, central domain"/>
    <property type="match status" value="1"/>
</dbReference>
<dbReference type="Gene3D" id="2.120.10.80">
    <property type="entry name" value="Kelch-type beta propeller"/>
    <property type="match status" value="2"/>
</dbReference>
<dbReference type="InterPro" id="IPR015915">
    <property type="entry name" value="Kelch-typ_b-propeller"/>
</dbReference>
<dbReference type="SMART" id="SM00060">
    <property type="entry name" value="FN3"/>
    <property type="match status" value="2"/>
</dbReference>
<name>A0ABV2Q9K6_9BURK</name>
<dbReference type="PROSITE" id="PS50927">
    <property type="entry name" value="BULB_LECTIN"/>
    <property type="match status" value="1"/>
</dbReference>
<dbReference type="InterPro" id="IPR037293">
    <property type="entry name" value="Gal_Oxidase_central_sf"/>
</dbReference>
<dbReference type="InterPro" id="IPR011043">
    <property type="entry name" value="Gal_Oxase/kelch_b-propeller"/>
</dbReference>
<dbReference type="RefSeq" id="WP_354443479.1">
    <property type="nucleotide sequence ID" value="NZ_JBEPSH010000004.1"/>
</dbReference>
<dbReference type="Pfam" id="PF01344">
    <property type="entry name" value="Kelch_1"/>
    <property type="match status" value="2"/>
</dbReference>
<dbReference type="PROSITE" id="PS50853">
    <property type="entry name" value="FN3"/>
    <property type="match status" value="2"/>
</dbReference>
<evidence type="ECO:0000259" key="2">
    <source>
        <dbReference type="PROSITE" id="PS50927"/>
    </source>
</evidence>
<feature type="domain" description="Fibronectin type-III" evidence="1">
    <location>
        <begin position="848"/>
        <end position="943"/>
    </location>
</feature>
<comment type="caution">
    <text evidence="3">The sequence shown here is derived from an EMBL/GenBank/DDBJ whole genome shotgun (WGS) entry which is preliminary data.</text>
</comment>
<keyword evidence="4" id="KW-1185">Reference proteome</keyword>
<proteinExistence type="predicted"/>
<dbReference type="PANTHER" id="PTHR45632">
    <property type="entry name" value="LD33804P"/>
    <property type="match status" value="1"/>
</dbReference>
<dbReference type="Pfam" id="PF24681">
    <property type="entry name" value="Kelch_KLHDC2_KLHL20_DRC7"/>
    <property type="match status" value="2"/>
</dbReference>
<dbReference type="InterPro" id="IPR006652">
    <property type="entry name" value="Kelch_1"/>
</dbReference>
<evidence type="ECO:0000313" key="4">
    <source>
        <dbReference type="Proteomes" id="UP001549320"/>
    </source>
</evidence>
<dbReference type="InterPro" id="IPR036116">
    <property type="entry name" value="FN3_sf"/>
</dbReference>
<protein>
    <submittedName>
        <fullName evidence="3">N-acetylneuraminic acid mutarotase</fullName>
    </submittedName>
</protein>
<accession>A0ABV2Q9K6</accession>
<evidence type="ECO:0000259" key="1">
    <source>
        <dbReference type="PROSITE" id="PS50853"/>
    </source>
</evidence>
<dbReference type="SMART" id="SM00612">
    <property type="entry name" value="Kelch"/>
    <property type="match status" value="13"/>
</dbReference>
<dbReference type="PANTHER" id="PTHR45632:SF17">
    <property type="entry name" value="KELCH-LIKE PROTEIN 31"/>
    <property type="match status" value="1"/>
</dbReference>
<dbReference type="EMBL" id="JBEPSH010000004">
    <property type="protein sequence ID" value="MET4577258.1"/>
    <property type="molecule type" value="Genomic_DNA"/>
</dbReference>
<evidence type="ECO:0000313" key="3">
    <source>
        <dbReference type="EMBL" id="MET4577258.1"/>
    </source>
</evidence>
<dbReference type="SUPFAM" id="SSF49265">
    <property type="entry name" value="Fibronectin type III"/>
    <property type="match status" value="1"/>
</dbReference>
<sequence length="1188" mass="121529">MSSTNCGSKSAPDFSGVRVIRAFADGRARLWLMFRGIASWDKLTIMTLLVMTLGLWAGHAQAQGWSDAANLTDARRSHTSTLLANGKVLIAGGMGSSGILASAQIYDPATNTWSAASNMPQARFFHTATLLPDGKVLIVGGSASGVSVMSAHVYDPANNTWSAAANLTTARHSHTATLLPNGNVLIAGGYGSNALASAQIYNPSSNTWSPEVNMTTARFKHSATLLRDGTVMVAGGEGSGPLIGNFLTSAQVFDPSNNSWGSEIHMTTARINHTATLLPNGKVFIAGGFGFGGALMSAQIYDPSNNSWGSEVNLGTARYWHTATLLPNGKVLLAGGYNGGALNNAQLYDWFSNTWSNADSLTTSRDMHTATLLPNGNVLVAGGETTGQIAVADVELYDSASYSWAAIGNLTDARFRSTATLLPSGKVLVAGGTGNGIPVPGAQLFDPANSSWSPAANMLVPRNWPKATLLTNGKVLLTGGANLGVYLTNAAMYDPVADSWSETSPVPTGFSGHTATLLRNGKVLVAGGINDSGPLSSAYLYDPVSDIWSGAGSLNVGRSQHTATLLPDGRVLVVGGYNGAYLSNAQLYDPQLNSWSDAVNPGIARSLHTETLLPNGKVLIAGGFNQGNLVSAQLYDPAANSWSNAANMGVAGGFHTATLLPNGKVLTAGGFNGVYHARTHVYDPGLNSWSDTGNMLSTRAIHSAILLPNGKVLVAGGVDINGVAIWNAEIFSDASDVSPSRKPVLNAPPNNLLLPGATISLGGTQLHGDSEAGSGDARSSASNLPLVQLRRLDSGAVSWLSPTSSTATSYTSAALPVQPLQAHAGWYWATAFVNGMASNAVLMLVPLIPQAPGNVVAAAGQAAALVSFTAPADDGGAAVTGYLVKTYAASDTGTVVGQQTCSSLECLVTGLANDTAYVFTVQAVNVMGEGAVSPFSAPVTPTANNAAPTSLMTVTGDEQVTLSWTAPAQVIGVTITGYTVTAYTTGNPPQATSTCSTSATPPDVPATSCTVAGLSNGTPYNFTVQVVTTAGPGTSASSTAPVSPVASVHVPGDGSLPNGRVGQSYGASVTPAGGVAPYHFAITSGQLPAGLGAAMSADGASIIISGTPTQAETQAFTVSISDSTVPELLLMKAGPTIPTLEQTFSITVDAAAPTIAPVPLFDGPWEKLLLSLALVGAAAWGVRMRRVN</sequence>
<dbReference type="Gene3D" id="2.130.10.80">
    <property type="entry name" value="Galactose oxidase/kelch, beta-propeller"/>
    <property type="match status" value="5"/>
</dbReference>
<dbReference type="CDD" id="cd00063">
    <property type="entry name" value="FN3"/>
    <property type="match status" value="2"/>
</dbReference>
<dbReference type="Pfam" id="PF00041">
    <property type="entry name" value="fn3"/>
    <property type="match status" value="2"/>
</dbReference>